<dbReference type="AlphaFoldDB" id="A0A9W4XP47"/>
<dbReference type="OrthoDB" id="5410365at2759"/>
<dbReference type="Proteomes" id="UP001152607">
    <property type="component" value="Unassembled WGS sequence"/>
</dbReference>
<sequence>MCPVRIDNPHHDFHDPPLSSTAESQVQEQYDGIHHLVKQQKSTSQLANFLSSSFSKRLKSSLQITTNQIKKHHVHNAGEWFRDTLQSIETRKRIERTIDEGEDIYVVLAFHTLLNARIRE</sequence>
<evidence type="ECO:0000313" key="3">
    <source>
        <dbReference type="Proteomes" id="UP001152607"/>
    </source>
</evidence>
<proteinExistence type="predicted"/>
<keyword evidence="3" id="KW-1185">Reference proteome</keyword>
<protein>
    <submittedName>
        <fullName evidence="2">Uncharacterized protein</fullName>
    </submittedName>
</protein>
<name>A0A9W4XP47_9PLEO</name>
<evidence type="ECO:0000313" key="2">
    <source>
        <dbReference type="EMBL" id="CAI6339184.1"/>
    </source>
</evidence>
<gene>
    <name evidence="2" type="ORF">PDIGIT_LOCUS12331</name>
</gene>
<organism evidence="2 3">
    <name type="scientific">Periconia digitata</name>
    <dbReference type="NCBI Taxonomy" id="1303443"/>
    <lineage>
        <taxon>Eukaryota</taxon>
        <taxon>Fungi</taxon>
        <taxon>Dikarya</taxon>
        <taxon>Ascomycota</taxon>
        <taxon>Pezizomycotina</taxon>
        <taxon>Dothideomycetes</taxon>
        <taxon>Pleosporomycetidae</taxon>
        <taxon>Pleosporales</taxon>
        <taxon>Massarineae</taxon>
        <taxon>Periconiaceae</taxon>
        <taxon>Periconia</taxon>
    </lineage>
</organism>
<reference evidence="2" key="1">
    <citation type="submission" date="2023-01" db="EMBL/GenBank/DDBJ databases">
        <authorList>
            <person name="Van Ghelder C."/>
            <person name="Rancurel C."/>
        </authorList>
    </citation>
    <scope>NUCLEOTIDE SEQUENCE</scope>
    <source>
        <strain evidence="2">CNCM I-4278</strain>
    </source>
</reference>
<comment type="caution">
    <text evidence="2">The sequence shown here is derived from an EMBL/GenBank/DDBJ whole genome shotgun (WGS) entry which is preliminary data.</text>
</comment>
<evidence type="ECO:0000256" key="1">
    <source>
        <dbReference type="SAM" id="MobiDB-lite"/>
    </source>
</evidence>
<feature type="region of interest" description="Disordered" evidence="1">
    <location>
        <begin position="1"/>
        <end position="24"/>
    </location>
</feature>
<accession>A0A9W4XP47</accession>
<dbReference type="EMBL" id="CAOQHR010000009">
    <property type="protein sequence ID" value="CAI6339184.1"/>
    <property type="molecule type" value="Genomic_DNA"/>
</dbReference>